<dbReference type="GO" id="GO:0043565">
    <property type="term" value="F:sequence-specific DNA binding"/>
    <property type="evidence" value="ECO:0007669"/>
    <property type="project" value="InterPro"/>
</dbReference>
<organism evidence="5 6">
    <name type="scientific">Subtercola boreus</name>
    <dbReference type="NCBI Taxonomy" id="120213"/>
    <lineage>
        <taxon>Bacteria</taxon>
        <taxon>Bacillati</taxon>
        <taxon>Actinomycetota</taxon>
        <taxon>Actinomycetes</taxon>
        <taxon>Micrococcales</taxon>
        <taxon>Microbacteriaceae</taxon>
        <taxon>Subtercola</taxon>
    </lineage>
</organism>
<dbReference type="Pfam" id="PF12833">
    <property type="entry name" value="HTH_18"/>
    <property type="match status" value="1"/>
</dbReference>
<protein>
    <recommendedName>
        <fullName evidence="4">HTH araC/xylS-type domain-containing protein</fullName>
    </recommendedName>
</protein>
<evidence type="ECO:0000256" key="2">
    <source>
        <dbReference type="ARBA" id="ARBA00023125"/>
    </source>
</evidence>
<dbReference type="SMART" id="SM00342">
    <property type="entry name" value="HTH_ARAC"/>
    <property type="match status" value="1"/>
</dbReference>
<feature type="domain" description="HTH araC/xylS-type" evidence="4">
    <location>
        <begin position="189"/>
        <end position="287"/>
    </location>
</feature>
<dbReference type="Proteomes" id="UP000257080">
    <property type="component" value="Unassembled WGS sequence"/>
</dbReference>
<dbReference type="PANTHER" id="PTHR43436:SF1">
    <property type="entry name" value="TRANSCRIPTIONAL REGULATORY PROTEIN"/>
    <property type="match status" value="1"/>
</dbReference>
<keyword evidence="1" id="KW-0805">Transcription regulation</keyword>
<comment type="caution">
    <text evidence="5">The sequence shown here is derived from an EMBL/GenBank/DDBJ whole genome shotgun (WGS) entry which is preliminary data.</text>
</comment>
<dbReference type="AlphaFoldDB" id="A0A3E0WAE0"/>
<dbReference type="GO" id="GO:0003700">
    <property type="term" value="F:DNA-binding transcription factor activity"/>
    <property type="evidence" value="ECO:0007669"/>
    <property type="project" value="InterPro"/>
</dbReference>
<name>A0A3E0WAE0_9MICO</name>
<dbReference type="EMBL" id="NBXE01000020">
    <property type="protein sequence ID" value="RFA27146.1"/>
    <property type="molecule type" value="Genomic_DNA"/>
</dbReference>
<dbReference type="InterPro" id="IPR009594">
    <property type="entry name" value="Tscrpt_reg_HTH_AraC_N"/>
</dbReference>
<evidence type="ECO:0000313" key="5">
    <source>
        <dbReference type="EMBL" id="RFA27146.1"/>
    </source>
</evidence>
<proteinExistence type="predicted"/>
<dbReference type="SUPFAM" id="SSF46689">
    <property type="entry name" value="Homeodomain-like"/>
    <property type="match status" value="2"/>
</dbReference>
<accession>A0A3E0WAE0</accession>
<evidence type="ECO:0000256" key="1">
    <source>
        <dbReference type="ARBA" id="ARBA00023015"/>
    </source>
</evidence>
<dbReference type="InterPro" id="IPR018062">
    <property type="entry name" value="HTH_AraC-typ_CS"/>
</dbReference>
<evidence type="ECO:0000259" key="4">
    <source>
        <dbReference type="PROSITE" id="PS01124"/>
    </source>
</evidence>
<dbReference type="Gene3D" id="1.10.10.60">
    <property type="entry name" value="Homeodomain-like"/>
    <property type="match status" value="1"/>
</dbReference>
<dbReference type="PROSITE" id="PS01124">
    <property type="entry name" value="HTH_ARAC_FAMILY_2"/>
    <property type="match status" value="1"/>
</dbReference>
<evidence type="ECO:0000256" key="3">
    <source>
        <dbReference type="ARBA" id="ARBA00023163"/>
    </source>
</evidence>
<dbReference type="Pfam" id="PF06719">
    <property type="entry name" value="AraC_N"/>
    <property type="match status" value="1"/>
</dbReference>
<sequence length="290" mass="31619">MSVQGDIVAAIIALHDSAGIDHPELGVRVRVSRSPSDPAQVLFDPVLHLPFQGRKRLVAGSSKIEYGAGDLVILAAHMPAFVEVIKATGETPYVALEIPFDRHALSALVAEMPARTAMVSDVGPVTVGDVPETVLGPVLRLLQLQSEPAAAAVLAADVRREIYYRLLGSHLGDPIRELLRAESTLTRIDEVTSWMQDHFDQSIRMEDLAARAQMSVGSFHRQFRQITGSTPGAYHKAVRLHEARRQIVEQSGTLAQIASRVGFVSPSQFSRDYKRTFGTAPSHDATAFRT</sequence>
<dbReference type="PROSITE" id="PS00041">
    <property type="entry name" value="HTH_ARAC_FAMILY_1"/>
    <property type="match status" value="1"/>
</dbReference>
<dbReference type="InterPro" id="IPR018060">
    <property type="entry name" value="HTH_AraC"/>
</dbReference>
<keyword evidence="2" id="KW-0238">DNA-binding</keyword>
<evidence type="ECO:0000313" key="6">
    <source>
        <dbReference type="Proteomes" id="UP000257080"/>
    </source>
</evidence>
<dbReference type="InterPro" id="IPR009057">
    <property type="entry name" value="Homeodomain-like_sf"/>
</dbReference>
<gene>
    <name evidence="5" type="ORF">B7R25_08800</name>
</gene>
<keyword evidence="3" id="KW-0804">Transcription</keyword>
<dbReference type="RefSeq" id="WP_116418596.1">
    <property type="nucleotide sequence ID" value="NZ_NBXD01000016.1"/>
</dbReference>
<dbReference type="PANTHER" id="PTHR43436">
    <property type="entry name" value="ARAC-FAMILY TRANSCRIPTIONAL REGULATOR"/>
    <property type="match status" value="1"/>
</dbReference>
<reference evidence="5 6" key="1">
    <citation type="submission" date="2017-04" db="EMBL/GenBank/DDBJ databases">
        <title>Comparative genome analysis of Subtercola boreus.</title>
        <authorList>
            <person name="Cho Y.-J."/>
            <person name="Cho A."/>
            <person name="Kim O.-S."/>
            <person name="Lee J.-I."/>
        </authorList>
    </citation>
    <scope>NUCLEOTIDE SEQUENCE [LARGE SCALE GENOMIC DNA]</scope>
    <source>
        <strain evidence="5 6">P28004</strain>
    </source>
</reference>
<dbReference type="OrthoDB" id="241790at2"/>